<accession>Q6R9A9</accession>
<dbReference type="GO" id="GO:0003676">
    <property type="term" value="F:nucleic acid binding"/>
    <property type="evidence" value="ECO:0007669"/>
    <property type="project" value="InterPro"/>
</dbReference>
<protein>
    <submittedName>
        <fullName evidence="2">Uncharacterized protein orf102-b</fullName>
    </submittedName>
</protein>
<dbReference type="PROSITE" id="PS50158">
    <property type="entry name" value="ZF_CCHC"/>
    <property type="match status" value="1"/>
</dbReference>
<dbReference type="OrthoDB" id="2272416at2759"/>
<keyword evidence="2" id="KW-0496">Mitochondrion</keyword>
<feature type="compositionally biased region" description="Polar residues" evidence="1">
    <location>
        <begin position="27"/>
        <end position="43"/>
    </location>
</feature>
<dbReference type="Proteomes" id="UP000007305">
    <property type="component" value="Mitochondrion"/>
</dbReference>
<dbReference type="SMART" id="SM00343">
    <property type="entry name" value="ZnF_C2HC"/>
    <property type="match status" value="1"/>
</dbReference>
<evidence type="ECO:0000313" key="2">
    <source>
        <dbReference type="EMBL" id="AAR91171.1"/>
    </source>
</evidence>
<dbReference type="InterPro" id="IPR036875">
    <property type="entry name" value="Znf_CCHC_sf"/>
</dbReference>
<dbReference type="GeneID" id="4055836"/>
<dbReference type="SUPFAM" id="SSF57756">
    <property type="entry name" value="Retrovirus zinc finger-like domains"/>
    <property type="match status" value="1"/>
</dbReference>
<dbReference type="Pfam" id="PF00098">
    <property type="entry name" value="zf-CCHC"/>
    <property type="match status" value="1"/>
</dbReference>
<dbReference type="Gene3D" id="4.10.60.10">
    <property type="entry name" value="Zinc finger, CCHC-type"/>
    <property type="match status" value="1"/>
</dbReference>
<keyword evidence="3" id="KW-1185">Reference proteome</keyword>
<gene>
    <name evidence="2" type="primary">orf102-b</name>
</gene>
<dbReference type="GO" id="GO:0008270">
    <property type="term" value="F:zinc ion binding"/>
    <property type="evidence" value="ECO:0007669"/>
    <property type="project" value="InterPro"/>
</dbReference>
<evidence type="ECO:0000256" key="1">
    <source>
        <dbReference type="SAM" id="MobiDB-lite"/>
    </source>
</evidence>
<dbReference type="InterPro" id="IPR001878">
    <property type="entry name" value="Znf_CCHC"/>
</dbReference>
<proteinExistence type="predicted"/>
<dbReference type="AlphaFoldDB" id="Q6R9A9"/>
<organism evidence="2 3">
    <name type="scientific">Zea mays</name>
    <name type="common">Maize</name>
    <dbReference type="NCBI Taxonomy" id="4577"/>
    <lineage>
        <taxon>Eukaryota</taxon>
        <taxon>Viridiplantae</taxon>
        <taxon>Streptophyta</taxon>
        <taxon>Embryophyta</taxon>
        <taxon>Tracheophyta</taxon>
        <taxon>Spermatophyta</taxon>
        <taxon>Magnoliopsida</taxon>
        <taxon>Liliopsida</taxon>
        <taxon>Poales</taxon>
        <taxon>Poaceae</taxon>
        <taxon>PACMAD clade</taxon>
        <taxon>Panicoideae</taxon>
        <taxon>Andropogonodae</taxon>
        <taxon>Andropogoneae</taxon>
        <taxon>Tripsacinae</taxon>
        <taxon>Zea</taxon>
    </lineage>
</organism>
<dbReference type="RefSeq" id="YP_588399.1">
    <property type="nucleotide sequence ID" value="NC_007982.1"/>
</dbReference>
<dbReference type="InParanoid" id="Q6R9A9"/>
<reference evidence="2 3" key="1">
    <citation type="journal article" date="2004" name="Plant Physiol.">
        <title>Sequence and comparative analysis of the maize NB mitochondrial genome.</title>
        <authorList>
            <person name="Clifton S.W."/>
            <person name="Minx P."/>
            <person name="Fauron C.M.-R."/>
            <person name="Gibson M."/>
            <person name="Allen J.O."/>
            <person name="Sun H."/>
            <person name="Thompson M."/>
            <person name="Barbazuk W.B."/>
            <person name="Kanuganti S."/>
            <person name="Tayloe C."/>
            <person name="Meyer L."/>
            <person name="Wilson R.K."/>
            <person name="Newton K.J."/>
        </authorList>
    </citation>
    <scope>NUCLEOTIDE SEQUENCE</scope>
    <source>
        <strain evidence="3">cv. B37N</strain>
    </source>
</reference>
<geneLocation type="mitochondrion" evidence="2"/>
<sequence>MRYEWSHMSGSAKLCSQCKATRDHQSRPTMNSPPSANPAKQNSGVVNYEKVWCRYCQGRHHESTCYRKNGTCYNCGGLGHFARECPKPNSKLMLGVQTEPNR</sequence>
<dbReference type="EMBL" id="AY506529">
    <property type="protein sequence ID" value="AAR91171.1"/>
    <property type="molecule type" value="Genomic_DNA"/>
</dbReference>
<name>Q6R9A9_MAIZE</name>
<feature type="region of interest" description="Disordered" evidence="1">
    <location>
        <begin position="17"/>
        <end position="43"/>
    </location>
</feature>
<evidence type="ECO:0000313" key="3">
    <source>
        <dbReference type="Proteomes" id="UP000007305"/>
    </source>
</evidence>